<comment type="caution">
    <text evidence="3">The sequence shown here is derived from an EMBL/GenBank/DDBJ whole genome shotgun (WGS) entry which is preliminary data.</text>
</comment>
<keyword evidence="2" id="KW-0472">Membrane</keyword>
<feature type="transmembrane region" description="Helical" evidence="2">
    <location>
        <begin position="53"/>
        <end position="70"/>
    </location>
</feature>
<dbReference type="EMBL" id="JBIUYY010000008">
    <property type="protein sequence ID" value="MFJ2823318.1"/>
    <property type="molecule type" value="Genomic_DNA"/>
</dbReference>
<keyword evidence="4" id="KW-1185">Reference proteome</keyword>
<name>A0ABW8EKZ4_STRT5</name>
<evidence type="ECO:0008006" key="5">
    <source>
        <dbReference type="Google" id="ProtNLM"/>
    </source>
</evidence>
<proteinExistence type="predicted"/>
<keyword evidence="2" id="KW-0812">Transmembrane</keyword>
<accession>A0ABW8EKZ4</accession>
<gene>
    <name evidence="3" type="ORF">ACIO7M_19690</name>
</gene>
<sequence>MTTDSARRRTGTPSAAARTSRGARAGAAAAHRWPTLLALALGAATFADGLPGRGFLAGLLVVMPVCYLLFGAFRRAFGGTRMVAVQLAGLLVFGAAAAVAVSVGESAGLRLLAAGWAGHAVWDFVHHRTGRVVPRAWSEWCCVVDLCGAAALFAWS</sequence>
<dbReference type="Proteomes" id="UP001617351">
    <property type="component" value="Unassembled WGS sequence"/>
</dbReference>
<organism evidence="3 4">
    <name type="scientific">Streptomyces toxytricini</name>
    <name type="common">Actinomyces toxytricini</name>
    <dbReference type="NCBI Taxonomy" id="67369"/>
    <lineage>
        <taxon>Bacteria</taxon>
        <taxon>Bacillati</taxon>
        <taxon>Actinomycetota</taxon>
        <taxon>Actinomycetes</taxon>
        <taxon>Kitasatosporales</taxon>
        <taxon>Streptomycetaceae</taxon>
        <taxon>Streptomyces</taxon>
    </lineage>
</organism>
<protein>
    <recommendedName>
        <fullName evidence="5">Integral membrane protein</fullName>
    </recommendedName>
</protein>
<keyword evidence="2" id="KW-1133">Transmembrane helix</keyword>
<evidence type="ECO:0000313" key="4">
    <source>
        <dbReference type="Proteomes" id="UP001617351"/>
    </source>
</evidence>
<feature type="transmembrane region" description="Helical" evidence="2">
    <location>
        <begin position="82"/>
        <end position="101"/>
    </location>
</feature>
<feature type="compositionally biased region" description="Low complexity" evidence="1">
    <location>
        <begin position="14"/>
        <end position="23"/>
    </location>
</feature>
<feature type="region of interest" description="Disordered" evidence="1">
    <location>
        <begin position="1"/>
        <end position="23"/>
    </location>
</feature>
<evidence type="ECO:0000256" key="1">
    <source>
        <dbReference type="SAM" id="MobiDB-lite"/>
    </source>
</evidence>
<evidence type="ECO:0000256" key="2">
    <source>
        <dbReference type="SAM" id="Phobius"/>
    </source>
</evidence>
<feature type="transmembrane region" description="Helical" evidence="2">
    <location>
        <begin position="30"/>
        <end position="47"/>
    </location>
</feature>
<reference evidence="3 4" key="1">
    <citation type="submission" date="2024-10" db="EMBL/GenBank/DDBJ databases">
        <title>The Natural Products Discovery Center: Release of the First 8490 Sequenced Strains for Exploring Actinobacteria Biosynthetic Diversity.</title>
        <authorList>
            <person name="Kalkreuter E."/>
            <person name="Kautsar S.A."/>
            <person name="Yang D."/>
            <person name="Bader C.D."/>
            <person name="Teijaro C.N."/>
            <person name="Fluegel L."/>
            <person name="Davis C.M."/>
            <person name="Simpson J.R."/>
            <person name="Lauterbach L."/>
            <person name="Steele A.D."/>
            <person name="Gui C."/>
            <person name="Meng S."/>
            <person name="Li G."/>
            <person name="Viehrig K."/>
            <person name="Ye F."/>
            <person name="Su P."/>
            <person name="Kiefer A.F."/>
            <person name="Nichols A."/>
            <person name="Cepeda A.J."/>
            <person name="Yan W."/>
            <person name="Fan B."/>
            <person name="Jiang Y."/>
            <person name="Adhikari A."/>
            <person name="Zheng C.-J."/>
            <person name="Schuster L."/>
            <person name="Cowan T.M."/>
            <person name="Smanski M.J."/>
            <person name="Chevrette M.G."/>
            <person name="De Carvalho L.P.S."/>
            <person name="Shen B."/>
        </authorList>
    </citation>
    <scope>NUCLEOTIDE SEQUENCE [LARGE SCALE GENOMIC DNA]</scope>
    <source>
        <strain evidence="3 4">NPDC087220</strain>
    </source>
</reference>
<evidence type="ECO:0000313" key="3">
    <source>
        <dbReference type="EMBL" id="MFJ2823318.1"/>
    </source>
</evidence>
<dbReference type="RefSeq" id="WP_402382679.1">
    <property type="nucleotide sequence ID" value="NZ_JBIUYY010000008.1"/>
</dbReference>